<dbReference type="AlphaFoldDB" id="A0A0T6ATH6"/>
<dbReference type="Pfam" id="PF02958">
    <property type="entry name" value="EcKL"/>
    <property type="match status" value="1"/>
</dbReference>
<evidence type="ECO:0000313" key="2">
    <source>
        <dbReference type="EMBL" id="KRT78402.1"/>
    </source>
</evidence>
<accession>A0A0T6ATH6</accession>
<dbReference type="InterPro" id="IPR015897">
    <property type="entry name" value="CHK_kinase-like"/>
</dbReference>
<comment type="caution">
    <text evidence="2">The sequence shown here is derived from an EMBL/GenBank/DDBJ whole genome shotgun (WGS) entry which is preliminary data.</text>
</comment>
<keyword evidence="2" id="KW-0808">Transferase</keyword>
<dbReference type="PANTHER" id="PTHR11012">
    <property type="entry name" value="PROTEIN KINASE-LIKE DOMAIN-CONTAINING"/>
    <property type="match status" value="1"/>
</dbReference>
<dbReference type="OrthoDB" id="8250698at2759"/>
<protein>
    <submittedName>
        <fullName evidence="2">Phosphotransferase</fullName>
    </submittedName>
</protein>
<organism evidence="2 3">
    <name type="scientific">Oryctes borbonicus</name>
    <dbReference type="NCBI Taxonomy" id="1629725"/>
    <lineage>
        <taxon>Eukaryota</taxon>
        <taxon>Metazoa</taxon>
        <taxon>Ecdysozoa</taxon>
        <taxon>Arthropoda</taxon>
        <taxon>Hexapoda</taxon>
        <taxon>Insecta</taxon>
        <taxon>Pterygota</taxon>
        <taxon>Neoptera</taxon>
        <taxon>Endopterygota</taxon>
        <taxon>Coleoptera</taxon>
        <taxon>Polyphaga</taxon>
        <taxon>Scarabaeiformia</taxon>
        <taxon>Scarabaeidae</taxon>
        <taxon>Dynastinae</taxon>
        <taxon>Oryctes</taxon>
    </lineage>
</organism>
<dbReference type="SUPFAM" id="SSF56112">
    <property type="entry name" value="Protein kinase-like (PK-like)"/>
    <property type="match status" value="1"/>
</dbReference>
<dbReference type="PANTHER" id="PTHR11012:SF30">
    <property type="entry name" value="PROTEIN KINASE-LIKE DOMAIN-CONTAINING"/>
    <property type="match status" value="1"/>
</dbReference>
<gene>
    <name evidence="2" type="ORF">AMK59_7342</name>
</gene>
<dbReference type="SMART" id="SM00587">
    <property type="entry name" value="CHK"/>
    <property type="match status" value="1"/>
</dbReference>
<dbReference type="InterPro" id="IPR004119">
    <property type="entry name" value="EcKL"/>
</dbReference>
<feature type="non-terminal residue" evidence="2">
    <location>
        <position position="1"/>
    </location>
</feature>
<reference evidence="2 3" key="1">
    <citation type="submission" date="2015-09" db="EMBL/GenBank/DDBJ databases">
        <title>Draft genome of the scarab beetle Oryctes borbonicus.</title>
        <authorList>
            <person name="Meyer J.M."/>
            <person name="Markov G.V."/>
            <person name="Baskaran P."/>
            <person name="Herrmann M."/>
            <person name="Sommer R.J."/>
            <person name="Roedelsperger C."/>
        </authorList>
    </citation>
    <scope>NUCLEOTIDE SEQUENCE [LARGE SCALE GENOMIC DNA]</scope>
    <source>
        <strain evidence="2">OB123</strain>
        <tissue evidence="2">Whole animal</tissue>
    </source>
</reference>
<evidence type="ECO:0000313" key="3">
    <source>
        <dbReference type="Proteomes" id="UP000051574"/>
    </source>
</evidence>
<evidence type="ECO:0000259" key="1">
    <source>
        <dbReference type="SMART" id="SM00587"/>
    </source>
</evidence>
<sequence length="434" mass="50466">KQSNLRASKVKFIQSETLDRRRVHLGRMSPDKEFSVSTDAIALVKELITKYNWEPVSDVKYYPGTEAGDGYACKHVAVEITRPAGDIKLFIKYSLDFKESKNMVIDKFFANETYFYKTVYPTYVKFISARNCQNGFREAPKCYGFTPKNTIALENLRYKGFNLHDRRKTMDQKHINLVLKTLAKFHATSFAFKDQDPDAYQKLADKCAGDFFSQQPKDSPTIRIFFEIIQEGLDKLDPEKDKKILDKCNTRDLMDSILNLGENLNEYSIISQGDCWCNNVMFQYEEETKANPIDVMLIDWQVLRSASPAYDLSYFFYTIASQESLTNLNSHLEIYYEELSEQIRQLGSNPEILYPEDVFRNEWRRCSKYGFALAFVLLKFMLANKDEVPKLENIGLENLKVGENIGLFPKYENEEEYLGRVKMLAGFMVDNDYI</sequence>
<feature type="domain" description="CHK kinase-like" evidence="1">
    <location>
        <begin position="151"/>
        <end position="345"/>
    </location>
</feature>
<keyword evidence="3" id="KW-1185">Reference proteome</keyword>
<dbReference type="EMBL" id="LJIG01022849">
    <property type="protein sequence ID" value="KRT78402.1"/>
    <property type="molecule type" value="Genomic_DNA"/>
</dbReference>
<name>A0A0T6ATH6_9SCAR</name>
<dbReference type="GO" id="GO:0016740">
    <property type="term" value="F:transferase activity"/>
    <property type="evidence" value="ECO:0007669"/>
    <property type="project" value="UniProtKB-KW"/>
</dbReference>
<proteinExistence type="predicted"/>
<dbReference type="InterPro" id="IPR011009">
    <property type="entry name" value="Kinase-like_dom_sf"/>
</dbReference>
<dbReference type="Proteomes" id="UP000051574">
    <property type="component" value="Unassembled WGS sequence"/>
</dbReference>
<dbReference type="Gene3D" id="3.90.1200.10">
    <property type="match status" value="1"/>
</dbReference>